<dbReference type="Proteomes" id="UP001596547">
    <property type="component" value="Unassembled WGS sequence"/>
</dbReference>
<protein>
    <submittedName>
        <fullName evidence="1">Rubrerythrin family protein</fullName>
    </submittedName>
</protein>
<evidence type="ECO:0000313" key="2">
    <source>
        <dbReference type="Proteomes" id="UP001596547"/>
    </source>
</evidence>
<reference evidence="1 2" key="1">
    <citation type="journal article" date="2019" name="Int. J. Syst. Evol. Microbiol.">
        <title>The Global Catalogue of Microorganisms (GCM) 10K type strain sequencing project: providing services to taxonomists for standard genome sequencing and annotation.</title>
        <authorList>
            <consortium name="The Broad Institute Genomics Platform"/>
            <consortium name="The Broad Institute Genome Sequencing Center for Infectious Disease"/>
            <person name="Wu L."/>
            <person name="Ma J."/>
        </authorList>
    </citation>
    <scope>NUCLEOTIDE SEQUENCE [LARGE SCALE GENOMIC DNA]</scope>
    <source>
        <strain evidence="1 2">PSR21</strain>
    </source>
</reference>
<organism evidence="1 2">
    <name type="scientific">Halomarina halobia</name>
    <dbReference type="NCBI Taxonomy" id="3033386"/>
    <lineage>
        <taxon>Archaea</taxon>
        <taxon>Methanobacteriati</taxon>
        <taxon>Methanobacteriota</taxon>
        <taxon>Stenosarchaea group</taxon>
        <taxon>Halobacteria</taxon>
        <taxon>Halobacteriales</taxon>
        <taxon>Natronomonadaceae</taxon>
        <taxon>Halomarina</taxon>
    </lineage>
</organism>
<sequence>MTAEDFLDRVRTDNRTALSRLGSSKALYADTMGDIDTEPVLRAAATAEHAARETFEAWAAEEDGEAAAVFRETAEEEREHYETVRAKLEAEPDLEETPAIQAYLRDLDDTLDRAGGFVGRTLAAEKSKEQLVGFFVGQADPRSSQTFREMGGDLDAQLERGVSLLDSLCESEEDWDRALDAASGAIQAAYEEYTERLEEMGVNPKPVC</sequence>
<keyword evidence="2" id="KW-1185">Reference proteome</keyword>
<accession>A0ABD6ABU5</accession>
<comment type="caution">
    <text evidence="1">The sequence shown here is derived from an EMBL/GenBank/DDBJ whole genome shotgun (WGS) entry which is preliminary data.</text>
</comment>
<evidence type="ECO:0000313" key="1">
    <source>
        <dbReference type="EMBL" id="MFC7317368.1"/>
    </source>
</evidence>
<dbReference type="SUPFAM" id="SSF47240">
    <property type="entry name" value="Ferritin-like"/>
    <property type="match status" value="1"/>
</dbReference>
<dbReference type="Gene3D" id="1.20.1260.10">
    <property type="match status" value="1"/>
</dbReference>
<dbReference type="GeneID" id="79315963"/>
<dbReference type="EMBL" id="JBHTBF010000002">
    <property type="protein sequence ID" value="MFC7317368.1"/>
    <property type="molecule type" value="Genomic_DNA"/>
</dbReference>
<dbReference type="InterPro" id="IPR009078">
    <property type="entry name" value="Ferritin-like_SF"/>
</dbReference>
<dbReference type="InterPro" id="IPR012347">
    <property type="entry name" value="Ferritin-like"/>
</dbReference>
<dbReference type="RefSeq" id="WP_276303383.1">
    <property type="nucleotide sequence ID" value="NZ_CP119992.1"/>
</dbReference>
<gene>
    <name evidence="1" type="ORF">ACFQPE_11300</name>
</gene>
<proteinExistence type="predicted"/>
<name>A0ABD6ABU5_9EURY</name>
<dbReference type="AlphaFoldDB" id="A0ABD6ABU5"/>